<accession>A0A0C3FYI3</accession>
<dbReference type="HOGENOM" id="CLU_1907465_0_0_1"/>
<evidence type="ECO:0000313" key="1">
    <source>
        <dbReference type="EMBL" id="KIM83296.1"/>
    </source>
</evidence>
<reference evidence="2" key="2">
    <citation type="submission" date="2015-01" db="EMBL/GenBank/DDBJ databases">
        <title>Evolutionary Origins and Diversification of the Mycorrhizal Mutualists.</title>
        <authorList>
            <consortium name="DOE Joint Genome Institute"/>
            <consortium name="Mycorrhizal Genomics Consortium"/>
            <person name="Kohler A."/>
            <person name="Kuo A."/>
            <person name="Nagy L.G."/>
            <person name="Floudas D."/>
            <person name="Copeland A."/>
            <person name="Barry K.W."/>
            <person name="Cichocki N."/>
            <person name="Veneault-Fourrey C."/>
            <person name="LaButti K."/>
            <person name="Lindquist E.A."/>
            <person name="Lipzen A."/>
            <person name="Lundell T."/>
            <person name="Morin E."/>
            <person name="Murat C."/>
            <person name="Riley R."/>
            <person name="Ohm R."/>
            <person name="Sun H."/>
            <person name="Tunlid A."/>
            <person name="Henrissat B."/>
            <person name="Grigoriev I.V."/>
            <person name="Hibbett D.S."/>
            <person name="Martin F."/>
        </authorList>
    </citation>
    <scope>NUCLEOTIDE SEQUENCE [LARGE SCALE GENOMIC DNA]</scope>
    <source>
        <strain evidence="2">F 1598</strain>
    </source>
</reference>
<sequence>MDADVVRNVNGIRVRATSRDDQARRMKVQAENAEVEWQQLEYTALTDNALMEARRAKIAARPNQSAAAADAVNFNIELASGVVLEAAATVQRTWANAHDQAVALKRQAQDLWDEANAAETNGVNAIPVLERWF</sequence>
<organism evidence="1 2">
    <name type="scientific">Piloderma croceum (strain F 1598)</name>
    <dbReference type="NCBI Taxonomy" id="765440"/>
    <lineage>
        <taxon>Eukaryota</taxon>
        <taxon>Fungi</taxon>
        <taxon>Dikarya</taxon>
        <taxon>Basidiomycota</taxon>
        <taxon>Agaricomycotina</taxon>
        <taxon>Agaricomycetes</taxon>
        <taxon>Agaricomycetidae</taxon>
        <taxon>Atheliales</taxon>
        <taxon>Atheliaceae</taxon>
        <taxon>Piloderma</taxon>
    </lineage>
</organism>
<reference evidence="1 2" key="1">
    <citation type="submission" date="2014-04" db="EMBL/GenBank/DDBJ databases">
        <authorList>
            <consortium name="DOE Joint Genome Institute"/>
            <person name="Kuo A."/>
            <person name="Tarkka M."/>
            <person name="Buscot F."/>
            <person name="Kohler A."/>
            <person name="Nagy L.G."/>
            <person name="Floudas D."/>
            <person name="Copeland A."/>
            <person name="Barry K.W."/>
            <person name="Cichocki N."/>
            <person name="Veneault-Fourrey C."/>
            <person name="LaButti K."/>
            <person name="Lindquist E.A."/>
            <person name="Lipzen A."/>
            <person name="Lundell T."/>
            <person name="Morin E."/>
            <person name="Murat C."/>
            <person name="Sun H."/>
            <person name="Tunlid A."/>
            <person name="Henrissat B."/>
            <person name="Grigoriev I.V."/>
            <person name="Hibbett D.S."/>
            <person name="Martin F."/>
            <person name="Nordberg H.P."/>
            <person name="Cantor M.N."/>
            <person name="Hua S.X."/>
        </authorList>
    </citation>
    <scope>NUCLEOTIDE SEQUENCE [LARGE SCALE GENOMIC DNA]</scope>
    <source>
        <strain evidence="1 2">F 1598</strain>
    </source>
</reference>
<name>A0A0C3FYI3_PILCF</name>
<proteinExistence type="predicted"/>
<evidence type="ECO:0000313" key="2">
    <source>
        <dbReference type="Proteomes" id="UP000054166"/>
    </source>
</evidence>
<keyword evidence="2" id="KW-1185">Reference proteome</keyword>
<protein>
    <submittedName>
        <fullName evidence="1">Uncharacterized protein</fullName>
    </submittedName>
</protein>
<dbReference type="Proteomes" id="UP000054166">
    <property type="component" value="Unassembled WGS sequence"/>
</dbReference>
<gene>
    <name evidence="1" type="ORF">PILCRDRAFT_439376</name>
</gene>
<dbReference type="AlphaFoldDB" id="A0A0C3FYI3"/>
<dbReference type="EMBL" id="KN832991">
    <property type="protein sequence ID" value="KIM83296.1"/>
    <property type="molecule type" value="Genomic_DNA"/>
</dbReference>
<dbReference type="InParanoid" id="A0A0C3FYI3"/>